<evidence type="ECO:0000313" key="2">
    <source>
        <dbReference type="EMBL" id="MBW62803.1"/>
    </source>
</evidence>
<protein>
    <submittedName>
        <fullName evidence="2">Putative secreted protein</fullName>
    </submittedName>
</protein>
<proteinExistence type="predicted"/>
<dbReference type="EMBL" id="GGFJ01013662">
    <property type="protein sequence ID" value="MBW62803.1"/>
    <property type="molecule type" value="Transcribed_RNA"/>
</dbReference>
<sequence length="79" mass="8408">MSVCMRECVRVCVRTCVRVCVCLCLLWRMTGSSSNEMPGSVNDAVAIILPDPFSPCNPTSLPPSSTGITTAIVVALPSY</sequence>
<name>A0A2M4CBT9_9DIPT</name>
<dbReference type="AlphaFoldDB" id="A0A2M4CBT9"/>
<feature type="signal peptide" evidence="1">
    <location>
        <begin position="1"/>
        <end position="34"/>
    </location>
</feature>
<evidence type="ECO:0000256" key="1">
    <source>
        <dbReference type="SAM" id="SignalP"/>
    </source>
</evidence>
<reference evidence="2" key="1">
    <citation type="submission" date="2018-01" db="EMBL/GenBank/DDBJ databases">
        <title>An insight into the sialome of Amazonian anophelines.</title>
        <authorList>
            <person name="Ribeiro J.M."/>
            <person name="Scarpassa V."/>
            <person name="Calvo E."/>
        </authorList>
    </citation>
    <scope>NUCLEOTIDE SEQUENCE</scope>
    <source>
        <tissue evidence="2">Salivary glands</tissue>
    </source>
</reference>
<organism evidence="2">
    <name type="scientific">Anopheles marajoara</name>
    <dbReference type="NCBI Taxonomy" id="58244"/>
    <lineage>
        <taxon>Eukaryota</taxon>
        <taxon>Metazoa</taxon>
        <taxon>Ecdysozoa</taxon>
        <taxon>Arthropoda</taxon>
        <taxon>Hexapoda</taxon>
        <taxon>Insecta</taxon>
        <taxon>Pterygota</taxon>
        <taxon>Neoptera</taxon>
        <taxon>Endopterygota</taxon>
        <taxon>Diptera</taxon>
        <taxon>Nematocera</taxon>
        <taxon>Culicoidea</taxon>
        <taxon>Culicidae</taxon>
        <taxon>Anophelinae</taxon>
        <taxon>Anopheles</taxon>
    </lineage>
</organism>
<feature type="chain" id="PRO_5014733907" evidence="1">
    <location>
        <begin position="35"/>
        <end position="79"/>
    </location>
</feature>
<keyword evidence="1" id="KW-0732">Signal</keyword>
<accession>A0A2M4CBT9</accession>